<evidence type="ECO:0000259" key="6">
    <source>
        <dbReference type="PROSITE" id="PS50137"/>
    </source>
</evidence>
<dbReference type="SMART" id="SM00358">
    <property type="entry name" value="DSRM"/>
    <property type="match status" value="1"/>
</dbReference>
<accession>A0A8T0ITU1</accession>
<keyword evidence="1" id="KW-0540">Nuclease</keyword>
<sequence>MIQSCGARGIGGAKLAWFHCNSRHVAASSSMRCGVVLVARGGGGALLRRGAVFFIAGRVYGSSGLGVGSVDVFGRDCGRARLSGFCHGLRRVSRNEFVFNGELFLLGWELELGFGLKVERIVWLCVFGFYCSIFVRYVDAERGCEWNYQNCNCLIEVEIFGGNVVGDWELFNSIMLRSCFLQVNGSWIWCCNCGELKCMELITADFAIGSMRSKGIAIEVNGCVLEPVGLDDEGSGSLDRPVDHDSDIETCIGSVVLNVQEEVETEIHGYDSVDSPSDLNGDVEAEALDIDEEFISRELILNSQAALSNRPVSRNKMEIEDDSEPLTVWPQIPGEPDRWWRIPDFIKEVLPIPKTFNLQLEILYDKLGCGIYSRELLLRILVHKSYYLSKMPQSIKERKLRKPHMSWQRSETIGDDDLMTFADAHGEARLQLALLGDTVLNLAASHYLIRQHPLLSTGLITERRSQMVCNSNLARAWSTLLGVRELVLCDPPLSQSKKPSATTVLELQMKACADTLEAYIGGVYVEKGLESALQCVETRLLPLLLLAEPTRNPVALLHERCVIELQEKPDYKFIGIDNKNTPNEMCRIRVYVKGFRMSTGIGKSQKLARRDAAEKALLKWSEVFE</sequence>
<dbReference type="Pfam" id="PF00035">
    <property type="entry name" value="dsrm"/>
    <property type="match status" value="1"/>
</dbReference>
<proteinExistence type="predicted"/>
<dbReference type="GO" id="GO:0006396">
    <property type="term" value="P:RNA processing"/>
    <property type="evidence" value="ECO:0007669"/>
    <property type="project" value="InterPro"/>
</dbReference>
<evidence type="ECO:0000256" key="3">
    <source>
        <dbReference type="ARBA" id="ARBA00022801"/>
    </source>
</evidence>
<dbReference type="EMBL" id="CM026422">
    <property type="protein sequence ID" value="KAG0587144.1"/>
    <property type="molecule type" value="Genomic_DNA"/>
</dbReference>
<evidence type="ECO:0000313" key="9">
    <source>
        <dbReference type="Proteomes" id="UP000822688"/>
    </source>
</evidence>
<dbReference type="CDD" id="cd00593">
    <property type="entry name" value="RIBOc"/>
    <property type="match status" value="1"/>
</dbReference>
<dbReference type="InterPro" id="IPR014720">
    <property type="entry name" value="dsRBD_dom"/>
</dbReference>
<dbReference type="InterPro" id="IPR000999">
    <property type="entry name" value="RNase_III_dom"/>
</dbReference>
<feature type="domain" description="DRBM" evidence="6">
    <location>
        <begin position="552"/>
        <end position="622"/>
    </location>
</feature>
<dbReference type="Gene3D" id="3.30.160.20">
    <property type="match status" value="1"/>
</dbReference>
<dbReference type="SUPFAM" id="SSF54768">
    <property type="entry name" value="dsRNA-binding domain-like"/>
    <property type="match status" value="1"/>
</dbReference>
<feature type="domain" description="RNase III" evidence="7">
    <location>
        <begin position="360"/>
        <end position="528"/>
    </location>
</feature>
<name>A0A8T0ITU1_CERPU</name>
<dbReference type="SMART" id="SM00535">
    <property type="entry name" value="RIBOc"/>
    <property type="match status" value="1"/>
</dbReference>
<dbReference type="Proteomes" id="UP000822688">
    <property type="component" value="Chromosome 2"/>
</dbReference>
<dbReference type="GO" id="GO:0004525">
    <property type="term" value="F:ribonuclease III activity"/>
    <property type="evidence" value="ECO:0007669"/>
    <property type="project" value="InterPro"/>
</dbReference>
<dbReference type="Gene3D" id="1.10.1520.10">
    <property type="entry name" value="Ribonuclease III domain"/>
    <property type="match status" value="1"/>
</dbReference>
<evidence type="ECO:0000256" key="1">
    <source>
        <dbReference type="ARBA" id="ARBA00022722"/>
    </source>
</evidence>
<dbReference type="GO" id="GO:0003725">
    <property type="term" value="F:double-stranded RNA binding"/>
    <property type="evidence" value="ECO:0007669"/>
    <property type="project" value="TreeGrafter"/>
</dbReference>
<organism evidence="8 9">
    <name type="scientific">Ceratodon purpureus</name>
    <name type="common">Fire moss</name>
    <name type="synonym">Dicranum purpureum</name>
    <dbReference type="NCBI Taxonomy" id="3225"/>
    <lineage>
        <taxon>Eukaryota</taxon>
        <taxon>Viridiplantae</taxon>
        <taxon>Streptophyta</taxon>
        <taxon>Embryophyta</taxon>
        <taxon>Bryophyta</taxon>
        <taxon>Bryophytina</taxon>
        <taxon>Bryopsida</taxon>
        <taxon>Dicranidae</taxon>
        <taxon>Pseudoditrichales</taxon>
        <taxon>Ditrichaceae</taxon>
        <taxon>Ceratodon</taxon>
    </lineage>
</organism>
<dbReference type="SUPFAM" id="SSF69065">
    <property type="entry name" value="RNase III domain-like"/>
    <property type="match status" value="1"/>
</dbReference>
<keyword evidence="4 5" id="KW-0694">RNA-binding</keyword>
<comment type="caution">
    <text evidence="8">The sequence shown here is derived from an EMBL/GenBank/DDBJ whole genome shotgun (WGS) entry which is preliminary data.</text>
</comment>
<dbReference type="PANTHER" id="PTHR11207:SF0">
    <property type="entry name" value="RIBONUCLEASE 3"/>
    <property type="match status" value="1"/>
</dbReference>
<dbReference type="PROSITE" id="PS50137">
    <property type="entry name" value="DS_RBD"/>
    <property type="match status" value="1"/>
</dbReference>
<reference evidence="8" key="1">
    <citation type="submission" date="2020-06" db="EMBL/GenBank/DDBJ databases">
        <title>WGS assembly of Ceratodon purpureus strain R40.</title>
        <authorList>
            <person name="Carey S.B."/>
            <person name="Jenkins J."/>
            <person name="Shu S."/>
            <person name="Lovell J.T."/>
            <person name="Sreedasyam A."/>
            <person name="Maumus F."/>
            <person name="Tiley G.P."/>
            <person name="Fernandez-Pozo N."/>
            <person name="Barry K."/>
            <person name="Chen C."/>
            <person name="Wang M."/>
            <person name="Lipzen A."/>
            <person name="Daum C."/>
            <person name="Saski C.A."/>
            <person name="Payton A.C."/>
            <person name="Mcbreen J.C."/>
            <person name="Conrad R.E."/>
            <person name="Kollar L.M."/>
            <person name="Olsson S."/>
            <person name="Huttunen S."/>
            <person name="Landis J.B."/>
            <person name="Wickett N.J."/>
            <person name="Johnson M.G."/>
            <person name="Rensing S.A."/>
            <person name="Grimwood J."/>
            <person name="Schmutz J."/>
            <person name="Mcdaniel S.F."/>
        </authorList>
    </citation>
    <scope>NUCLEOTIDE SEQUENCE</scope>
    <source>
        <strain evidence="8">R40</strain>
    </source>
</reference>
<evidence type="ECO:0000256" key="2">
    <source>
        <dbReference type="ARBA" id="ARBA00022759"/>
    </source>
</evidence>
<dbReference type="AlphaFoldDB" id="A0A8T0ITU1"/>
<dbReference type="GO" id="GO:0005634">
    <property type="term" value="C:nucleus"/>
    <property type="evidence" value="ECO:0007669"/>
    <property type="project" value="TreeGrafter"/>
</dbReference>
<evidence type="ECO:0000313" key="8">
    <source>
        <dbReference type="EMBL" id="KAG0587144.1"/>
    </source>
</evidence>
<dbReference type="Pfam" id="PF00636">
    <property type="entry name" value="Ribonuclease_3"/>
    <property type="match status" value="1"/>
</dbReference>
<evidence type="ECO:0000256" key="4">
    <source>
        <dbReference type="ARBA" id="ARBA00022884"/>
    </source>
</evidence>
<dbReference type="GO" id="GO:0010468">
    <property type="term" value="P:regulation of gene expression"/>
    <property type="evidence" value="ECO:0007669"/>
    <property type="project" value="TreeGrafter"/>
</dbReference>
<keyword evidence="2" id="KW-0255">Endonuclease</keyword>
<keyword evidence="9" id="KW-1185">Reference proteome</keyword>
<evidence type="ECO:0000259" key="7">
    <source>
        <dbReference type="PROSITE" id="PS50142"/>
    </source>
</evidence>
<gene>
    <name evidence="8" type="ORF">KC19_2G143000</name>
</gene>
<dbReference type="PANTHER" id="PTHR11207">
    <property type="entry name" value="RIBONUCLEASE III"/>
    <property type="match status" value="1"/>
</dbReference>
<evidence type="ECO:0000256" key="5">
    <source>
        <dbReference type="PROSITE-ProRule" id="PRU00266"/>
    </source>
</evidence>
<protein>
    <submittedName>
        <fullName evidence="8">Uncharacterized protein</fullName>
    </submittedName>
</protein>
<dbReference type="InterPro" id="IPR036389">
    <property type="entry name" value="RNase_III_sf"/>
</dbReference>
<keyword evidence="3" id="KW-0378">Hydrolase</keyword>
<dbReference type="PROSITE" id="PS50142">
    <property type="entry name" value="RNASE_3_2"/>
    <property type="match status" value="1"/>
</dbReference>